<comment type="caution">
    <text evidence="1">The sequence shown here is derived from an EMBL/GenBank/DDBJ whole genome shotgun (WGS) entry which is preliminary data.</text>
</comment>
<evidence type="ECO:0000313" key="1">
    <source>
        <dbReference type="EMBL" id="MBA6116603.1"/>
    </source>
</evidence>
<accession>A0A7W2L165</accession>
<dbReference type="EMBL" id="JACGDG010000009">
    <property type="protein sequence ID" value="MBA6116603.1"/>
    <property type="molecule type" value="Genomic_DNA"/>
</dbReference>
<dbReference type="AlphaFoldDB" id="A0A7W2L165"/>
<dbReference type="RefSeq" id="WP_176516255.1">
    <property type="nucleotide sequence ID" value="NZ_CP060529.1"/>
</dbReference>
<gene>
    <name evidence="1" type="ORF">H4C47_12785</name>
</gene>
<proteinExistence type="predicted"/>
<sequence length="831" mass="90731">MPRPTLEQYYNYLKEAPRTHGWGALLVYDRKKANLLLMQEHILRADRKAWIEPVSGEAQTENGKFSRLSNFTFGPPVLSFENSSIGSSMAALSMPVVGGKLTEWSREQGAQLPTLVGISHLDPLSAPRVKMNIKLNEGKGGVVDEDGRVYLDLSESSAYYFEVSQWEDLNIKLGELIEAQLKDRERGEQIWELNTLAPVESALNPTSFRVRTHSLGKAGTPVASTNQADLEEGAVIVGVAFNGATNGGFPGGDEDMPYLLPQRQSGDPYSLSVVLSDETWVKNVLNSLLDGLAGTAYVPSEVTYTKNSSGFYTEAKAGSIRYPEELFFWIVDLPLVRMRFRVSGDLGQLSFSFAPGKIDCTWRYKGRFEHGTYIEINLNGYWQGSYAPLDLDVSASCSFSTSMEDGVIVLTKGPVTVNGEWEYDPRGEYAEEAKRKFTLFKDYVEGRVGGVFERLAGRLEVVDLLRLNGLLFRNEQRSVADTFANPGDVTMLGELAPTLTAFAIDPIERTLIAGGTQPLTLTPKPHVVEWSVKALPDDPEKPEGPEQLGEIVNDVYKAPKADTIAGTFRQVIITATVDDTSSSALFTVVPKSVAVRPMLLNAFYSNPGQPQRYVLEGGSVDSELVWAKGASFKGELRDPTTGEYDELKIPRDKQVKVYVAPLSDPETGPVLGALMQLDQVQVTGGNRTETIDITVLWTTTSATLKVEAQAGGALKLVLAVRSWGGGEQDLSPDETKWFVVKGKGALDEGAGIYSPGSEEGDYVIIAGVGIQSGNWNYAVLPMPYTSEEAQTFHEVNQAINGTNASAPYTAEQIEAMEVVKKAFSSLSAART</sequence>
<reference evidence="1 2" key="1">
    <citation type="submission" date="2020-07" db="EMBL/GenBank/DDBJ databases">
        <title>Diversity of carbapenemase encoding genes among Pseudomonas putida group clinical isolates in a tertiary Brazilian hospital.</title>
        <authorList>
            <person name="Alberto-Lei F."/>
            <person name="Nodari C.S."/>
            <person name="Streling A.P."/>
            <person name="Paulino J.T."/>
            <person name="Bessa-Neto F.O."/>
            <person name="Cayo R."/>
            <person name="Gales A.C."/>
        </authorList>
    </citation>
    <scope>NUCLEOTIDE SEQUENCE [LARGE SCALE GENOMIC DNA]</scope>
    <source>
        <strain evidence="1 2">12464</strain>
    </source>
</reference>
<organism evidence="1 2">
    <name type="scientific">Pseudomonas putida</name>
    <name type="common">Arthrobacter siderocapsulatus</name>
    <dbReference type="NCBI Taxonomy" id="303"/>
    <lineage>
        <taxon>Bacteria</taxon>
        <taxon>Pseudomonadati</taxon>
        <taxon>Pseudomonadota</taxon>
        <taxon>Gammaproteobacteria</taxon>
        <taxon>Pseudomonadales</taxon>
        <taxon>Pseudomonadaceae</taxon>
        <taxon>Pseudomonas</taxon>
    </lineage>
</organism>
<evidence type="ECO:0000313" key="2">
    <source>
        <dbReference type="Proteomes" id="UP000553948"/>
    </source>
</evidence>
<dbReference type="Proteomes" id="UP000553948">
    <property type="component" value="Unassembled WGS sequence"/>
</dbReference>
<protein>
    <submittedName>
        <fullName evidence="1">Uncharacterized protein</fullName>
    </submittedName>
</protein>
<name>A0A7W2L165_PSEPU</name>